<comment type="caution">
    <text evidence="2">The sequence shown here is derived from an EMBL/GenBank/DDBJ whole genome shotgun (WGS) entry which is preliminary data.</text>
</comment>
<sequence length="540" mass="62243">MVESYVGNDAVLKYFGTYDRKTWNYEHFLNELKEIIINSPPDTQDWSGLDGTWYNRYIYHAKDDDNRRQMKSFFQDIILERENRNAGKNYVIEGVKILNEARFSSSNEIISTINKRHTEDQASRNEDTSYKFVSDDRLELEPIIGQKRSYEEKPPSTPPDKIRIICAESPPYQQCDDPLDDDSIALVNKLSVPQKDSNSKEEAQSHESPETISESDNNKTNVNIKPSDSMPSNVLPEARGKKYINRDLADEVLKSFQMHVLPNHKLIYDDVDVMDHDLKNILQDNEVDSIHFSKGKYIDKFLVDCEEEVIKYLENFHNINNLQSLAECLDKNRINHSTSSNDLIYVENLFLHFLLLYKNDVLTQSLTESEFNAYVWTPLLRNVFLGKNDLKLKCGEVASKSYDKLKEILNIVTRSGPRLDGKGFLKSLGTEILAQEDGAINTQSKRTGDLRKLDLQSNEFRLKISASKFLFEDTIITIDLAHIKIPRTVEGFSKLIVGVKAIISWKARTRKNTMIFYEILKEGNKRLNNGVFFSPIKIPT</sequence>
<dbReference type="OrthoDB" id="2415397at2759"/>
<feature type="region of interest" description="Disordered" evidence="1">
    <location>
        <begin position="143"/>
        <end position="162"/>
    </location>
</feature>
<feature type="compositionally biased region" description="Basic and acidic residues" evidence="1">
    <location>
        <begin position="197"/>
        <end position="209"/>
    </location>
</feature>
<name>A0A397IEP6_9GLOM</name>
<reference evidence="2 3" key="1">
    <citation type="submission" date="2018-08" db="EMBL/GenBank/DDBJ databases">
        <title>Genome and evolution of the arbuscular mycorrhizal fungus Diversispora epigaea (formerly Glomus versiforme) and its bacterial endosymbionts.</title>
        <authorList>
            <person name="Sun X."/>
            <person name="Fei Z."/>
            <person name="Harrison M."/>
        </authorList>
    </citation>
    <scope>NUCLEOTIDE SEQUENCE [LARGE SCALE GENOMIC DNA]</scope>
    <source>
        <strain evidence="2 3">IT104</strain>
    </source>
</reference>
<evidence type="ECO:0000256" key="1">
    <source>
        <dbReference type="SAM" id="MobiDB-lite"/>
    </source>
</evidence>
<dbReference type="Proteomes" id="UP000266861">
    <property type="component" value="Unassembled WGS sequence"/>
</dbReference>
<evidence type="ECO:0000313" key="2">
    <source>
        <dbReference type="EMBL" id="RHZ71250.1"/>
    </source>
</evidence>
<dbReference type="EMBL" id="PQFF01000239">
    <property type="protein sequence ID" value="RHZ71250.1"/>
    <property type="molecule type" value="Genomic_DNA"/>
</dbReference>
<dbReference type="AlphaFoldDB" id="A0A397IEP6"/>
<evidence type="ECO:0000313" key="3">
    <source>
        <dbReference type="Proteomes" id="UP000266861"/>
    </source>
</evidence>
<feature type="compositionally biased region" description="Polar residues" evidence="1">
    <location>
        <begin position="210"/>
        <end position="232"/>
    </location>
</feature>
<proteinExistence type="predicted"/>
<keyword evidence="3" id="KW-1185">Reference proteome</keyword>
<protein>
    <submittedName>
        <fullName evidence="2">Uncharacterized protein</fullName>
    </submittedName>
</protein>
<organism evidence="2 3">
    <name type="scientific">Diversispora epigaea</name>
    <dbReference type="NCBI Taxonomy" id="1348612"/>
    <lineage>
        <taxon>Eukaryota</taxon>
        <taxon>Fungi</taxon>
        <taxon>Fungi incertae sedis</taxon>
        <taxon>Mucoromycota</taxon>
        <taxon>Glomeromycotina</taxon>
        <taxon>Glomeromycetes</taxon>
        <taxon>Diversisporales</taxon>
        <taxon>Diversisporaceae</taxon>
        <taxon>Diversispora</taxon>
    </lineage>
</organism>
<gene>
    <name evidence="2" type="ORF">Glove_261g52</name>
</gene>
<accession>A0A397IEP6</accession>
<feature type="region of interest" description="Disordered" evidence="1">
    <location>
        <begin position="191"/>
        <end position="235"/>
    </location>
</feature>